<dbReference type="Pfam" id="PF01261">
    <property type="entry name" value="AP_endonuc_2"/>
    <property type="match status" value="1"/>
</dbReference>
<dbReference type="InterPro" id="IPR050312">
    <property type="entry name" value="IolE/XylAMocC-like"/>
</dbReference>
<proteinExistence type="predicted"/>
<dbReference type="GO" id="GO:0016853">
    <property type="term" value="F:isomerase activity"/>
    <property type="evidence" value="ECO:0007669"/>
    <property type="project" value="UniProtKB-KW"/>
</dbReference>
<evidence type="ECO:0000313" key="3">
    <source>
        <dbReference type="Proteomes" id="UP001501020"/>
    </source>
</evidence>
<feature type="domain" description="Xylose isomerase-like TIM barrel" evidence="1">
    <location>
        <begin position="20"/>
        <end position="283"/>
    </location>
</feature>
<dbReference type="SUPFAM" id="SSF51658">
    <property type="entry name" value="Xylose isomerase-like"/>
    <property type="match status" value="1"/>
</dbReference>
<comment type="caution">
    <text evidence="2">The sequence shown here is derived from an EMBL/GenBank/DDBJ whole genome shotgun (WGS) entry which is preliminary data.</text>
</comment>
<reference evidence="2 3" key="1">
    <citation type="journal article" date="2019" name="Int. J. Syst. Evol. Microbiol.">
        <title>The Global Catalogue of Microorganisms (GCM) 10K type strain sequencing project: providing services to taxonomists for standard genome sequencing and annotation.</title>
        <authorList>
            <consortium name="The Broad Institute Genomics Platform"/>
            <consortium name="The Broad Institute Genome Sequencing Center for Infectious Disease"/>
            <person name="Wu L."/>
            <person name="Ma J."/>
        </authorList>
    </citation>
    <scope>NUCLEOTIDE SEQUENCE [LARGE SCALE GENOMIC DNA]</scope>
    <source>
        <strain evidence="2 3">JCM 13850</strain>
    </source>
</reference>
<organism evidence="2 3">
    <name type="scientific">Actinomadura napierensis</name>
    <dbReference type="NCBI Taxonomy" id="267854"/>
    <lineage>
        <taxon>Bacteria</taxon>
        <taxon>Bacillati</taxon>
        <taxon>Actinomycetota</taxon>
        <taxon>Actinomycetes</taxon>
        <taxon>Streptosporangiales</taxon>
        <taxon>Thermomonosporaceae</taxon>
        <taxon>Actinomadura</taxon>
    </lineage>
</organism>
<dbReference type="Proteomes" id="UP001501020">
    <property type="component" value="Unassembled WGS sequence"/>
</dbReference>
<dbReference type="EMBL" id="BAAAMR010000032">
    <property type="protein sequence ID" value="GAA2141517.1"/>
    <property type="molecule type" value="Genomic_DNA"/>
</dbReference>
<dbReference type="PANTHER" id="PTHR12110">
    <property type="entry name" value="HYDROXYPYRUVATE ISOMERASE"/>
    <property type="match status" value="1"/>
</dbReference>
<keyword evidence="3" id="KW-1185">Reference proteome</keyword>
<accession>A0ABN2ZFP4</accession>
<dbReference type="InterPro" id="IPR036237">
    <property type="entry name" value="Xyl_isomerase-like_sf"/>
</dbReference>
<sequence length="317" mass="34836">MKLGLLTAALGQMPLDQIAAWAPQAGYRALEVAAWPVDSRHVHQAAHLGVAGFTAVDAARVNELMDSHGLSISAVTYCANNLHHDPAERDRIHRHLRACIDTAASLGVGKVTTFIGRDITLPVADNLKQAERHLPPLARYAADRGVRLLAENCPMEGWHPDGYPANLAYSPELWDWMATLGFGLTYDPSHLPWLGIDPLDALRHALDTGIVGHVQAKDIQIDQRARTRYGVFGKTATRTCPTDVGWWRYRVPGCGHLDWNQIIDTLYAAGYTGDIAVEHEDPVWGGTLDRTLHGMRIAARTLQPLIITQPAAPGRER</sequence>
<name>A0ABN2ZFP4_9ACTN</name>
<protein>
    <submittedName>
        <fullName evidence="2">Sugar phosphate isomerase/epimerase</fullName>
    </submittedName>
</protein>
<evidence type="ECO:0000313" key="2">
    <source>
        <dbReference type="EMBL" id="GAA2141517.1"/>
    </source>
</evidence>
<dbReference type="RefSeq" id="WP_344268726.1">
    <property type="nucleotide sequence ID" value="NZ_BAAAMR010000032.1"/>
</dbReference>
<gene>
    <name evidence="2" type="ORF">GCM10009727_39160</name>
</gene>
<dbReference type="Gene3D" id="3.20.20.150">
    <property type="entry name" value="Divalent-metal-dependent TIM barrel enzymes"/>
    <property type="match status" value="1"/>
</dbReference>
<evidence type="ECO:0000259" key="1">
    <source>
        <dbReference type="Pfam" id="PF01261"/>
    </source>
</evidence>
<keyword evidence="2" id="KW-0413">Isomerase</keyword>
<dbReference type="PANTHER" id="PTHR12110:SF21">
    <property type="entry name" value="XYLOSE ISOMERASE-LIKE TIM BARREL DOMAIN-CONTAINING PROTEIN"/>
    <property type="match status" value="1"/>
</dbReference>
<dbReference type="InterPro" id="IPR013022">
    <property type="entry name" value="Xyl_isomerase-like_TIM-brl"/>
</dbReference>